<dbReference type="AlphaFoldDB" id="A0ABC8UYL0"/>
<gene>
    <name evidence="3" type="ORF">ILEXP_LOCUS56657</name>
</gene>
<sequence>MVGLLNDCLVNPVGAVQLMLEKAVASGKDPAGKDWATIDLFREFLFDNGSLSQDGAAWRINKFVDVPQFLMGSSSDMRIWERHLLYCVPVPGQNSWTQTSFEAMRNPYSNILYLHME</sequence>
<evidence type="ECO:0000256" key="1">
    <source>
        <dbReference type="ARBA" id="ARBA00004123"/>
    </source>
</evidence>
<organism evidence="3 4">
    <name type="scientific">Ilex paraguariensis</name>
    <name type="common">yerba mate</name>
    <dbReference type="NCBI Taxonomy" id="185542"/>
    <lineage>
        <taxon>Eukaryota</taxon>
        <taxon>Viridiplantae</taxon>
        <taxon>Streptophyta</taxon>
        <taxon>Embryophyta</taxon>
        <taxon>Tracheophyta</taxon>
        <taxon>Spermatophyta</taxon>
        <taxon>Magnoliopsida</taxon>
        <taxon>eudicotyledons</taxon>
        <taxon>Gunneridae</taxon>
        <taxon>Pentapetalae</taxon>
        <taxon>asterids</taxon>
        <taxon>campanulids</taxon>
        <taxon>Aquifoliales</taxon>
        <taxon>Aquifoliaceae</taxon>
        <taxon>Ilex</taxon>
    </lineage>
</organism>
<dbReference type="Pfam" id="PF09739">
    <property type="entry name" value="MCM_bind"/>
    <property type="match status" value="1"/>
</dbReference>
<accession>A0ABC8UYL0</accession>
<evidence type="ECO:0000313" key="4">
    <source>
        <dbReference type="Proteomes" id="UP001642360"/>
    </source>
</evidence>
<proteinExistence type="predicted"/>
<name>A0ABC8UYL0_9AQUA</name>
<evidence type="ECO:0000313" key="3">
    <source>
        <dbReference type="EMBL" id="CAK9186178.1"/>
    </source>
</evidence>
<comment type="subcellular location">
    <subcellularLocation>
        <location evidence="1">Nucleus</location>
    </subcellularLocation>
</comment>
<dbReference type="EMBL" id="CAUOFW020009502">
    <property type="protein sequence ID" value="CAK9186178.1"/>
    <property type="molecule type" value="Genomic_DNA"/>
</dbReference>
<keyword evidence="2" id="KW-0539">Nucleus</keyword>
<comment type="caution">
    <text evidence="3">The sequence shown here is derived from an EMBL/GenBank/DDBJ whole genome shotgun (WGS) entry which is preliminary data.</text>
</comment>
<evidence type="ECO:0000256" key="2">
    <source>
        <dbReference type="ARBA" id="ARBA00023242"/>
    </source>
</evidence>
<protein>
    <submittedName>
        <fullName evidence="3">Uncharacterized protein</fullName>
    </submittedName>
</protein>
<reference evidence="3 4" key="1">
    <citation type="submission" date="2024-02" db="EMBL/GenBank/DDBJ databases">
        <authorList>
            <person name="Vignale AGUSTIN F."/>
            <person name="Sosa J E."/>
            <person name="Modenutti C."/>
        </authorList>
    </citation>
    <scope>NUCLEOTIDE SEQUENCE [LARGE SCALE GENOMIC DNA]</scope>
</reference>
<dbReference type="GO" id="GO:0005634">
    <property type="term" value="C:nucleus"/>
    <property type="evidence" value="ECO:0007669"/>
    <property type="project" value="UniProtKB-SubCell"/>
</dbReference>
<dbReference type="PANTHER" id="PTHR13489">
    <property type="entry name" value="MINI-CHROMOSOME MAINTENANCE COMPLEX-BINDING PROTEIN"/>
    <property type="match status" value="1"/>
</dbReference>
<dbReference type="Proteomes" id="UP001642360">
    <property type="component" value="Unassembled WGS sequence"/>
</dbReference>
<keyword evidence="4" id="KW-1185">Reference proteome</keyword>
<dbReference type="PANTHER" id="PTHR13489:SF0">
    <property type="entry name" value="MINI-CHROMOSOME MAINTENANCE COMPLEX-BINDING PROTEIN"/>
    <property type="match status" value="1"/>
</dbReference>
<dbReference type="InterPro" id="IPR019140">
    <property type="entry name" value="MCM_complex-bd"/>
</dbReference>